<feature type="compositionally biased region" description="Basic and acidic residues" evidence="1">
    <location>
        <begin position="141"/>
        <end position="153"/>
    </location>
</feature>
<dbReference type="PANTHER" id="PTHR46019:SF4">
    <property type="entry name" value="BPI FOLD-CONTAINING FAMILY B MEMBER 4"/>
    <property type="match status" value="1"/>
</dbReference>
<evidence type="ECO:0000313" key="4">
    <source>
        <dbReference type="Proteomes" id="UP000570592"/>
    </source>
</evidence>
<dbReference type="Pfam" id="PF02886">
    <property type="entry name" value="LBP_BPI_CETP_C"/>
    <property type="match status" value="1"/>
</dbReference>
<gene>
    <name evidence="3" type="primary">Tenp</name>
    <name evidence="3" type="ORF">PARPUN_R08082</name>
</gene>
<dbReference type="InterPro" id="IPR001124">
    <property type="entry name" value="Lipid-bd_serum_glycop_C"/>
</dbReference>
<dbReference type="Gene3D" id="3.15.20.10">
    <property type="entry name" value="Bactericidal permeability-increasing protein, domain 2"/>
    <property type="match status" value="1"/>
</dbReference>
<feature type="non-terminal residue" evidence="3">
    <location>
        <position position="1"/>
    </location>
</feature>
<dbReference type="SUPFAM" id="SSF55394">
    <property type="entry name" value="Bactericidal permeability-increasing protein, BPI"/>
    <property type="match status" value="2"/>
</dbReference>
<name>A0A7L3IGC2_9PASS</name>
<comment type="caution">
    <text evidence="3">The sequence shown here is derived from an EMBL/GenBank/DDBJ whole genome shotgun (WGS) entry which is preliminary data.</text>
</comment>
<sequence length="451" mass="48754">LSILLSLLVPAHTTRSPDCGGILTSSGLRYRKSRPMSPMPASGRGHKSVLRKDLMAPPAPDPSPVSPSSRNQITSIKVDEFSLTLIPDTGMRLSIEVDLGITSAPTATKEMRLSILADLHVDMNPEENLELVTSDCKPTLEEVKSTEETDRSAPHKSSGSDVDKQINIEKICLEVSKLLLFPNERLMSLAAPFPITPSCQVQYLPLAAPMYSEQGIIISLQTTFQVEGTVIPLPVSPVPFSMPERASSSPSHLILAFSEHFYTSLFSALEESGALNVSLLSSLTTATLAEKITQQMGSLFQEDLPVVLQAVTRSSPHVVLEEDKATVKLFLTAQIGAGSSLFQSFLSVNVDVTARLHISVADTRMIISVAAIEDIELSLAASDVGPVLAALLEELFLPTVREEVPAQINVVLRQGVSLPHIASFTYTDVNITIHKDYVLIPCNLQLEARTG</sequence>
<dbReference type="Proteomes" id="UP000570592">
    <property type="component" value="Unassembled WGS sequence"/>
</dbReference>
<dbReference type="AlphaFoldDB" id="A0A7L3IGC2"/>
<feature type="non-terminal residue" evidence="3">
    <location>
        <position position="451"/>
    </location>
</feature>
<evidence type="ECO:0000259" key="2">
    <source>
        <dbReference type="SMART" id="SM00329"/>
    </source>
</evidence>
<dbReference type="SMART" id="SM00329">
    <property type="entry name" value="BPI2"/>
    <property type="match status" value="1"/>
</dbReference>
<evidence type="ECO:0000313" key="3">
    <source>
        <dbReference type="EMBL" id="NXU15601.1"/>
    </source>
</evidence>
<dbReference type="EMBL" id="VZTX01019323">
    <property type="protein sequence ID" value="NXU15601.1"/>
    <property type="molecule type" value="Genomic_DNA"/>
</dbReference>
<accession>A0A7L3IGC2</accession>
<dbReference type="InterPro" id="IPR051660">
    <property type="entry name" value="BPI_fold-BPI/LBP"/>
</dbReference>
<feature type="region of interest" description="Disordered" evidence="1">
    <location>
        <begin position="23"/>
        <end position="73"/>
    </location>
</feature>
<proteinExistence type="predicted"/>
<protein>
    <submittedName>
        <fullName evidence="3">TENP protein</fullName>
    </submittedName>
</protein>
<dbReference type="PANTHER" id="PTHR46019">
    <property type="entry name" value="BPI FOLD-CONTAINING FAMILY B MEMBER 4-RELATED"/>
    <property type="match status" value="1"/>
</dbReference>
<dbReference type="InterPro" id="IPR017943">
    <property type="entry name" value="Bactericidal_perm-incr_a/b_dom"/>
</dbReference>
<feature type="region of interest" description="Disordered" evidence="1">
    <location>
        <begin position="141"/>
        <end position="161"/>
    </location>
</feature>
<keyword evidence="4" id="KW-1185">Reference proteome</keyword>
<reference evidence="3 4" key="1">
    <citation type="submission" date="2019-09" db="EMBL/GenBank/DDBJ databases">
        <title>Bird 10,000 Genomes (B10K) Project - Family phase.</title>
        <authorList>
            <person name="Zhang G."/>
        </authorList>
    </citation>
    <scope>NUCLEOTIDE SEQUENCE [LARGE SCALE GENOMIC DNA]</scope>
    <source>
        <strain evidence="3">B10K-DU-029-51</strain>
    </source>
</reference>
<evidence type="ECO:0000256" key="1">
    <source>
        <dbReference type="SAM" id="MobiDB-lite"/>
    </source>
</evidence>
<dbReference type="GO" id="GO:0008289">
    <property type="term" value="F:lipid binding"/>
    <property type="evidence" value="ECO:0007669"/>
    <property type="project" value="InterPro"/>
</dbReference>
<feature type="domain" description="Lipid-binding serum glycoprotein C-terminal" evidence="2">
    <location>
        <begin position="247"/>
        <end position="442"/>
    </location>
</feature>
<organism evidence="3 4">
    <name type="scientific">Pardalotus punctatus</name>
    <name type="common">spotted pardalote</name>
    <dbReference type="NCBI Taxonomy" id="254575"/>
    <lineage>
        <taxon>Eukaryota</taxon>
        <taxon>Metazoa</taxon>
        <taxon>Chordata</taxon>
        <taxon>Craniata</taxon>
        <taxon>Vertebrata</taxon>
        <taxon>Euteleostomi</taxon>
        <taxon>Archelosauria</taxon>
        <taxon>Archosauria</taxon>
        <taxon>Dinosauria</taxon>
        <taxon>Saurischia</taxon>
        <taxon>Theropoda</taxon>
        <taxon>Coelurosauria</taxon>
        <taxon>Aves</taxon>
        <taxon>Neognathae</taxon>
        <taxon>Neoaves</taxon>
        <taxon>Telluraves</taxon>
        <taxon>Australaves</taxon>
        <taxon>Passeriformes</taxon>
        <taxon>Meliphagoidea</taxon>
        <taxon>Pardalotidae</taxon>
        <taxon>Pardalotus</taxon>
    </lineage>
</organism>